<sequence length="209" mass="24224">MPETVRLIKKYPNRRLYDTKTSAYITLSDVKDLVLKYEVFKVVDAKTAEDLTRSILLQIILEEETGGMPLFSSELLSAFVRFYGSTMQGMLGKYLENNMKTFVDFQGKLQEQSRSMPGADNTTMQADFWTQFLNFQQPAMQSMMTTYMDQSKKMFQNMQDQLHSQTRNMFTGWFVPPEKTRNNSVLPALMWAFLPRGRSPGRFQAQISP</sequence>
<feature type="domain" description="PHB accumulation regulatory" evidence="1">
    <location>
        <begin position="126"/>
        <end position="163"/>
    </location>
</feature>
<evidence type="ECO:0000313" key="4">
    <source>
        <dbReference type="Proteomes" id="UP000739411"/>
    </source>
</evidence>
<organism evidence="3 4">
    <name type="scientific">Candidatus Dechloromonas phosphorivorans</name>
    <dbReference type="NCBI Taxonomy" id="2899244"/>
    <lineage>
        <taxon>Bacteria</taxon>
        <taxon>Pseudomonadati</taxon>
        <taxon>Pseudomonadota</taxon>
        <taxon>Betaproteobacteria</taxon>
        <taxon>Rhodocyclales</taxon>
        <taxon>Azonexaceae</taxon>
        <taxon>Dechloromonas</taxon>
    </lineage>
</organism>
<dbReference type="Proteomes" id="UP000739411">
    <property type="component" value="Unassembled WGS sequence"/>
</dbReference>
<reference evidence="3 4" key="1">
    <citation type="submission" date="2020-10" db="EMBL/GenBank/DDBJ databases">
        <title>Connecting structure to function with the recovery of over 1000 high-quality activated sludge metagenome-assembled genomes encoding full-length rRNA genes using long-read sequencing.</title>
        <authorList>
            <person name="Singleton C.M."/>
            <person name="Petriglieri F."/>
            <person name="Kristensen J.M."/>
            <person name="Kirkegaard R.H."/>
            <person name="Michaelsen T.Y."/>
            <person name="Andersen M.H."/>
            <person name="Karst S.M."/>
            <person name="Dueholm M.S."/>
            <person name="Nielsen P.H."/>
            <person name="Albertsen M."/>
        </authorList>
    </citation>
    <scope>NUCLEOTIDE SEQUENCE [LARGE SCALE GENOMIC DNA]</scope>
    <source>
        <strain evidence="3">EsbW_18-Q3-R4-48_BATAC.463</strain>
    </source>
</reference>
<accession>A0A935MT02</accession>
<evidence type="ECO:0000313" key="3">
    <source>
        <dbReference type="EMBL" id="MBK7415129.1"/>
    </source>
</evidence>
<dbReference type="Pfam" id="PF07879">
    <property type="entry name" value="PHB_acc_N"/>
    <property type="match status" value="1"/>
</dbReference>
<dbReference type="InterPro" id="IPR012909">
    <property type="entry name" value="PHA_DNA-bd_N"/>
</dbReference>
<name>A0A935MT02_9RHOO</name>
<feature type="domain" description="PHA accumulation regulator DNA-binding N-terminal" evidence="2">
    <location>
        <begin position="7"/>
        <end position="66"/>
    </location>
</feature>
<evidence type="ECO:0000259" key="1">
    <source>
        <dbReference type="Pfam" id="PF05233"/>
    </source>
</evidence>
<dbReference type="AlphaFoldDB" id="A0A935MT02"/>
<feature type="domain" description="PHB accumulation regulatory" evidence="1">
    <location>
        <begin position="71"/>
        <end position="110"/>
    </location>
</feature>
<protein>
    <submittedName>
        <fullName evidence="3">Polyhydroxyalkanoate synthesis repressor PhaR</fullName>
    </submittedName>
</protein>
<proteinExistence type="predicted"/>
<dbReference type="GO" id="GO:0006355">
    <property type="term" value="P:regulation of DNA-templated transcription"/>
    <property type="evidence" value="ECO:0007669"/>
    <property type="project" value="InterPro"/>
</dbReference>
<dbReference type="EMBL" id="JADJMS010000016">
    <property type="protein sequence ID" value="MBK7415129.1"/>
    <property type="molecule type" value="Genomic_DNA"/>
</dbReference>
<comment type="caution">
    <text evidence="3">The sequence shown here is derived from an EMBL/GenBank/DDBJ whole genome shotgun (WGS) entry which is preliminary data.</text>
</comment>
<evidence type="ECO:0000259" key="2">
    <source>
        <dbReference type="Pfam" id="PF07879"/>
    </source>
</evidence>
<dbReference type="InterPro" id="IPR010134">
    <property type="entry name" value="PHA_reg_PhaR"/>
</dbReference>
<dbReference type="NCBIfam" id="TIGR01848">
    <property type="entry name" value="PHA_reg_PhaR"/>
    <property type="match status" value="1"/>
</dbReference>
<dbReference type="Pfam" id="PF05233">
    <property type="entry name" value="PHB_acc"/>
    <property type="match status" value="2"/>
</dbReference>
<dbReference type="InterPro" id="IPR007897">
    <property type="entry name" value="PHB_accumulat"/>
</dbReference>
<gene>
    <name evidence="3" type="primary">phaR</name>
    <name evidence="3" type="ORF">IPJ38_08495</name>
</gene>